<reference evidence="4 5" key="1">
    <citation type="submission" date="2019-07" db="EMBL/GenBank/DDBJ databases">
        <title>Chromosome genome assembly for large yellow croaker.</title>
        <authorList>
            <person name="Xiao S."/>
        </authorList>
    </citation>
    <scope>NUCLEOTIDE SEQUENCE [LARGE SCALE GENOMIC DNA]</scope>
    <source>
        <strain evidence="4">JMULYC20181020</strain>
        <tissue evidence="4">Muscle</tissue>
    </source>
</reference>
<evidence type="ECO:0000313" key="5">
    <source>
        <dbReference type="Proteomes" id="UP000424527"/>
    </source>
</evidence>
<evidence type="ECO:0000313" key="4">
    <source>
        <dbReference type="EMBL" id="KAE8288965.1"/>
    </source>
</evidence>
<feature type="domain" description="TNFR-Cys" evidence="3">
    <location>
        <begin position="42"/>
        <end position="84"/>
    </location>
</feature>
<keyword evidence="2" id="KW-1133">Transmembrane helix</keyword>
<evidence type="ECO:0000256" key="1">
    <source>
        <dbReference type="PROSITE-ProRule" id="PRU00206"/>
    </source>
</evidence>
<sequence>MTMNCTNEAKYKSKDGRCCDRCDAGSYMKAECDGTKQTECAKCGRELYTATKNHLTKCHVCKSCSSSNNQRKVNDCAADRDTVCECVTGFYCSDDQCEHCRPVHHCPKGEGVKVRATRTNDTICAPCEEGTYSEHDRFQRTLSKTIPVHLFFSRCEDIGRVLLHKGTKTTDAVCGDFKSHCHWMLPTALWSGLVLTALVLFGLICWKEKRKSYRAASSVTPVTLIEMVPAEPSSLDLDLPLPSTELKVYGKESCTVDGSYLPLFHPDDNAVNGCTQDSVHSSHPITPLKASVSFVESNHVNGSASYGTGNFFRTYSEPQEDEWCGT</sequence>
<keyword evidence="1" id="KW-1015">Disulfide bond</keyword>
<dbReference type="InterPro" id="IPR052135">
    <property type="entry name" value="TNFRSF5"/>
</dbReference>
<keyword evidence="2" id="KW-0472">Membrane</keyword>
<keyword evidence="5" id="KW-1185">Reference proteome</keyword>
<dbReference type="EMBL" id="REGW02000012">
    <property type="protein sequence ID" value="KAE8288965.1"/>
    <property type="molecule type" value="Genomic_DNA"/>
</dbReference>
<dbReference type="SMART" id="SM00208">
    <property type="entry name" value="TNFR"/>
    <property type="match status" value="4"/>
</dbReference>
<evidence type="ECO:0000259" key="3">
    <source>
        <dbReference type="PROSITE" id="PS50050"/>
    </source>
</evidence>
<dbReference type="PROSITE" id="PS00652">
    <property type="entry name" value="TNFR_NGFR_1"/>
    <property type="match status" value="1"/>
</dbReference>
<dbReference type="GO" id="GO:0006915">
    <property type="term" value="P:apoptotic process"/>
    <property type="evidence" value="ECO:0007669"/>
    <property type="project" value="InterPro"/>
</dbReference>
<feature type="transmembrane region" description="Helical" evidence="2">
    <location>
        <begin position="183"/>
        <end position="206"/>
    </location>
</feature>
<dbReference type="Pfam" id="PF00020">
    <property type="entry name" value="TNFR_c6"/>
    <property type="match status" value="1"/>
</dbReference>
<feature type="disulfide bond" evidence="1">
    <location>
        <begin position="106"/>
        <end position="124"/>
    </location>
</feature>
<protein>
    <recommendedName>
        <fullName evidence="3">TNFR-Cys domain-containing protein</fullName>
    </recommendedName>
</protein>
<dbReference type="InterPro" id="IPR001368">
    <property type="entry name" value="TNFR/NGFR_Cys_rich_reg"/>
</dbReference>
<gene>
    <name evidence="4" type="ORF">D5F01_LYC12843</name>
</gene>
<dbReference type="PANTHER" id="PTHR46875:SF2">
    <property type="entry name" value="TUMOR NECROSIS FACTOR RECEPTOR SUPERFAMILY MEMBER 5-LIKE ISOFORM X1"/>
    <property type="match status" value="1"/>
</dbReference>
<proteinExistence type="predicted"/>
<dbReference type="InterPro" id="IPR008063">
    <property type="entry name" value="Fas_rcpt"/>
</dbReference>
<evidence type="ECO:0000256" key="2">
    <source>
        <dbReference type="SAM" id="Phobius"/>
    </source>
</evidence>
<comment type="caution">
    <text evidence="4">The sequence shown here is derived from an EMBL/GenBank/DDBJ whole genome shotgun (WGS) entry which is preliminary data.</text>
</comment>
<dbReference type="GO" id="GO:0004888">
    <property type="term" value="F:transmembrane signaling receptor activity"/>
    <property type="evidence" value="ECO:0007669"/>
    <property type="project" value="InterPro"/>
</dbReference>
<dbReference type="GO" id="GO:0002768">
    <property type="term" value="P:immune response-regulating cell surface receptor signaling pathway"/>
    <property type="evidence" value="ECO:0007669"/>
    <property type="project" value="TreeGrafter"/>
</dbReference>
<feature type="disulfide bond" evidence="1">
    <location>
        <begin position="43"/>
        <end position="58"/>
    </location>
</feature>
<dbReference type="PRINTS" id="PR01680">
    <property type="entry name" value="TNFACTORR6"/>
</dbReference>
<dbReference type="Gene3D" id="2.10.50.10">
    <property type="entry name" value="Tumor Necrosis Factor Receptor, subunit A, domain 2"/>
    <property type="match status" value="2"/>
</dbReference>
<accession>A0A6G0IBU5</accession>
<dbReference type="GO" id="GO:0009897">
    <property type="term" value="C:external side of plasma membrane"/>
    <property type="evidence" value="ECO:0007669"/>
    <property type="project" value="TreeGrafter"/>
</dbReference>
<keyword evidence="2" id="KW-0812">Transmembrane</keyword>
<dbReference type="GO" id="GO:0006955">
    <property type="term" value="P:immune response"/>
    <property type="evidence" value="ECO:0007669"/>
    <property type="project" value="InterPro"/>
</dbReference>
<feature type="repeat" description="TNFR-Cys" evidence="1">
    <location>
        <begin position="42"/>
        <end position="84"/>
    </location>
</feature>
<dbReference type="PROSITE" id="PS50050">
    <property type="entry name" value="TNFR_NGFR_2"/>
    <property type="match status" value="2"/>
</dbReference>
<dbReference type="GO" id="GO:0035631">
    <property type="term" value="C:CD40 receptor complex"/>
    <property type="evidence" value="ECO:0007669"/>
    <property type="project" value="TreeGrafter"/>
</dbReference>
<name>A0A6G0IBU5_LARCR</name>
<feature type="domain" description="TNFR-Cys" evidence="3">
    <location>
        <begin position="85"/>
        <end position="124"/>
    </location>
</feature>
<dbReference type="SUPFAM" id="SSF57586">
    <property type="entry name" value="TNF receptor-like"/>
    <property type="match status" value="2"/>
</dbReference>
<dbReference type="Proteomes" id="UP000424527">
    <property type="component" value="Unassembled WGS sequence"/>
</dbReference>
<comment type="caution">
    <text evidence="1">Lacks conserved residue(s) required for the propagation of feature annotation.</text>
</comment>
<organism evidence="4 5">
    <name type="scientific">Larimichthys crocea</name>
    <name type="common">Large yellow croaker</name>
    <name type="synonym">Pseudosciaena crocea</name>
    <dbReference type="NCBI Taxonomy" id="215358"/>
    <lineage>
        <taxon>Eukaryota</taxon>
        <taxon>Metazoa</taxon>
        <taxon>Chordata</taxon>
        <taxon>Craniata</taxon>
        <taxon>Vertebrata</taxon>
        <taxon>Euteleostomi</taxon>
        <taxon>Actinopterygii</taxon>
        <taxon>Neopterygii</taxon>
        <taxon>Teleostei</taxon>
        <taxon>Neoteleostei</taxon>
        <taxon>Acanthomorphata</taxon>
        <taxon>Eupercaria</taxon>
        <taxon>Sciaenidae</taxon>
        <taxon>Larimichthys</taxon>
    </lineage>
</organism>
<feature type="repeat" description="TNFR-Cys" evidence="1">
    <location>
        <begin position="85"/>
        <end position="124"/>
    </location>
</feature>
<dbReference type="PANTHER" id="PTHR46875">
    <property type="entry name" value="TUMOR NECROSIS FACTOR RECEPTOR SUPERFAMILY MEMBER 5"/>
    <property type="match status" value="1"/>
</dbReference>
<dbReference type="AlphaFoldDB" id="A0A6G0IBU5"/>